<dbReference type="GO" id="GO:0006355">
    <property type="term" value="P:regulation of DNA-templated transcription"/>
    <property type="evidence" value="ECO:0007669"/>
    <property type="project" value="InterPro"/>
</dbReference>
<dbReference type="Pfam" id="PF06257">
    <property type="entry name" value="VEG"/>
    <property type="match status" value="1"/>
</dbReference>
<evidence type="ECO:0000313" key="2">
    <source>
        <dbReference type="Proteomes" id="UP000192940"/>
    </source>
</evidence>
<name>A0A1X7HV67_9BACL</name>
<dbReference type="AlphaFoldDB" id="A0A1X7HV67"/>
<dbReference type="NCBIfam" id="NF046033">
    <property type="entry name" value="BflmStimVeg"/>
    <property type="match status" value="1"/>
</dbReference>
<organism evidence="1 2">
    <name type="scientific">Paenibacillus uliginis N3/975</name>
    <dbReference type="NCBI Taxonomy" id="1313296"/>
    <lineage>
        <taxon>Bacteria</taxon>
        <taxon>Bacillati</taxon>
        <taxon>Bacillota</taxon>
        <taxon>Bacilli</taxon>
        <taxon>Bacillales</taxon>
        <taxon>Paenibacillaceae</taxon>
        <taxon>Paenibacillus</taxon>
    </lineage>
</organism>
<dbReference type="EMBL" id="LT840184">
    <property type="protein sequence ID" value="SMF92717.1"/>
    <property type="molecule type" value="Genomic_DNA"/>
</dbReference>
<dbReference type="PANTHER" id="PTHR40026:SF1">
    <property type="entry name" value="PROTEIN VEG"/>
    <property type="match status" value="1"/>
</dbReference>
<dbReference type="InterPro" id="IPR009366">
    <property type="entry name" value="Protein_Veg"/>
</dbReference>
<accession>A0A1X7HV67</accession>
<dbReference type="Proteomes" id="UP000192940">
    <property type="component" value="Chromosome I"/>
</dbReference>
<dbReference type="PANTHER" id="PTHR40026">
    <property type="entry name" value="PROTEIN VEG"/>
    <property type="match status" value="1"/>
</dbReference>
<dbReference type="RefSeq" id="WP_208916761.1">
    <property type="nucleotide sequence ID" value="NZ_LT840184.1"/>
</dbReference>
<sequence length="91" mass="10436">MAKNALLEIKRSLDAHLGQKITLRANGGRRKTVERTGVLEETYPSVFIVKLDQDQQTFKRVSYSYADVLTETVEIMVLDDDCQLRITYIKS</sequence>
<protein>
    <submittedName>
        <fullName evidence="1">Uncharacterized protein Veg</fullName>
    </submittedName>
</protein>
<evidence type="ECO:0000313" key="1">
    <source>
        <dbReference type="EMBL" id="SMF92717.1"/>
    </source>
</evidence>
<gene>
    <name evidence="1" type="ORF">SAMN05661091_5983</name>
</gene>
<keyword evidence="2" id="KW-1185">Reference proteome</keyword>
<reference evidence="1 2" key="1">
    <citation type="submission" date="2017-04" db="EMBL/GenBank/DDBJ databases">
        <authorList>
            <person name="Afonso C.L."/>
            <person name="Miller P.J."/>
            <person name="Scott M.A."/>
            <person name="Spackman E."/>
            <person name="Goraichik I."/>
            <person name="Dimitrov K.M."/>
            <person name="Suarez D.L."/>
            <person name="Swayne D.E."/>
        </authorList>
    </citation>
    <scope>NUCLEOTIDE SEQUENCE [LARGE SCALE GENOMIC DNA]</scope>
    <source>
        <strain evidence="1 2">N3/975</strain>
    </source>
</reference>
<dbReference type="PIRSF" id="PIRSF037257">
    <property type="entry name" value="DUF1021"/>
    <property type="match status" value="1"/>
</dbReference>
<dbReference type="STRING" id="1313296.SAMN05661091_5983"/>
<dbReference type="Gene3D" id="2.30.30.100">
    <property type="match status" value="1"/>
</dbReference>
<proteinExistence type="predicted"/>